<feature type="compositionally biased region" description="Polar residues" evidence="1">
    <location>
        <begin position="13"/>
        <end position="38"/>
    </location>
</feature>
<dbReference type="Pfam" id="PF07045">
    <property type="entry name" value="DUF1330"/>
    <property type="match status" value="1"/>
</dbReference>
<evidence type="ECO:0000256" key="1">
    <source>
        <dbReference type="SAM" id="MobiDB-lite"/>
    </source>
</evidence>
<feature type="region of interest" description="Disordered" evidence="1">
    <location>
        <begin position="1"/>
        <end position="53"/>
    </location>
</feature>
<dbReference type="SUPFAM" id="SSF54909">
    <property type="entry name" value="Dimeric alpha+beta barrel"/>
    <property type="match status" value="1"/>
</dbReference>
<dbReference type="InterPro" id="IPR011008">
    <property type="entry name" value="Dimeric_a/b-barrel"/>
</dbReference>
<name>A0A8S4NJR6_OWEFU</name>
<gene>
    <name evidence="3" type="ORF">OFUS_LOCUS7322</name>
</gene>
<dbReference type="AlphaFoldDB" id="A0A8S4NJR6"/>
<accession>A0A8S4NJR6</accession>
<comment type="caution">
    <text evidence="3">The sequence shown here is derived from an EMBL/GenBank/DDBJ whole genome shotgun (WGS) entry which is preliminary data.</text>
</comment>
<evidence type="ECO:0000313" key="4">
    <source>
        <dbReference type="Proteomes" id="UP000749559"/>
    </source>
</evidence>
<dbReference type="Proteomes" id="UP000749559">
    <property type="component" value="Unassembled WGS sequence"/>
</dbReference>
<evidence type="ECO:0000259" key="2">
    <source>
        <dbReference type="Pfam" id="PF07045"/>
    </source>
</evidence>
<sequence length="261" mass="29432">MSFAQVSHHVNHTCATQTTPRGSAANSRGHTPQQSPRTKTPGKDTSPFSSPRSSKGAMIIIRFNASYIQSFKNSMTKSRSIMRNYGGSLLGVGSKIYSIEGNWNPQKYCVGVLHFANRQQADLWYVSDPLIKQQDWLDGADFICVPLYTAAPLDKCVFEIMDLKMSNPKAFFEEYIPNTTDSMVAHGATPCVAATEEHSRIASDYRGLWEPGMVIVHCWPSLQAFRQSYDSEEYQYWKNFRQTCTCTECDVVVFQGETFPF</sequence>
<keyword evidence="4" id="KW-1185">Reference proteome</keyword>
<evidence type="ECO:0000313" key="3">
    <source>
        <dbReference type="EMBL" id="CAH1780660.1"/>
    </source>
</evidence>
<feature type="domain" description="DUF1330" evidence="2">
    <location>
        <begin position="159"/>
        <end position="254"/>
    </location>
</feature>
<dbReference type="InterPro" id="IPR010753">
    <property type="entry name" value="DUF1330"/>
</dbReference>
<proteinExistence type="predicted"/>
<organism evidence="3 4">
    <name type="scientific">Owenia fusiformis</name>
    <name type="common">Polychaete worm</name>
    <dbReference type="NCBI Taxonomy" id="6347"/>
    <lineage>
        <taxon>Eukaryota</taxon>
        <taxon>Metazoa</taxon>
        <taxon>Spiralia</taxon>
        <taxon>Lophotrochozoa</taxon>
        <taxon>Annelida</taxon>
        <taxon>Polychaeta</taxon>
        <taxon>Sedentaria</taxon>
        <taxon>Canalipalpata</taxon>
        <taxon>Sabellida</taxon>
        <taxon>Oweniida</taxon>
        <taxon>Oweniidae</taxon>
        <taxon>Owenia</taxon>
    </lineage>
</organism>
<dbReference type="Gene3D" id="3.30.70.100">
    <property type="match status" value="2"/>
</dbReference>
<dbReference type="EMBL" id="CAIIXF020000004">
    <property type="protein sequence ID" value="CAH1780660.1"/>
    <property type="molecule type" value="Genomic_DNA"/>
</dbReference>
<protein>
    <recommendedName>
        <fullName evidence="2">DUF1330 domain-containing protein</fullName>
    </recommendedName>
</protein>
<reference evidence="3" key="1">
    <citation type="submission" date="2022-03" db="EMBL/GenBank/DDBJ databases">
        <authorList>
            <person name="Martin C."/>
        </authorList>
    </citation>
    <scope>NUCLEOTIDE SEQUENCE</scope>
</reference>
<dbReference type="OrthoDB" id="6219776at2759"/>